<dbReference type="InterPro" id="IPR020843">
    <property type="entry name" value="ER"/>
</dbReference>
<dbReference type="SUPFAM" id="SSF51735">
    <property type="entry name" value="NAD(P)-binding Rossmann-fold domains"/>
    <property type="match status" value="1"/>
</dbReference>
<accession>E5XQQ8</accession>
<evidence type="ECO:0000313" key="4">
    <source>
        <dbReference type="EMBL" id="EFV13319.2"/>
    </source>
</evidence>
<name>E5XQQ8_SEGRC</name>
<dbReference type="NCBIfam" id="TIGR02824">
    <property type="entry name" value="quinone_pig3"/>
    <property type="match status" value="1"/>
</dbReference>
<dbReference type="GO" id="GO:0070402">
    <property type="term" value="F:NADPH binding"/>
    <property type="evidence" value="ECO:0007669"/>
    <property type="project" value="TreeGrafter"/>
</dbReference>
<evidence type="ECO:0000256" key="1">
    <source>
        <dbReference type="ARBA" id="ARBA00022857"/>
    </source>
</evidence>
<dbReference type="InterPro" id="IPR036291">
    <property type="entry name" value="NAD(P)-bd_dom_sf"/>
</dbReference>
<reference evidence="4 5" key="1">
    <citation type="journal article" date="2011" name="Stand. Genomic Sci.">
        <title>High quality draft genome sequence of Segniliparus rugosus CDC 945(T)= (ATCC BAA-974(T)).</title>
        <authorList>
            <person name="Earl A.M."/>
            <person name="Desjardins C.A."/>
            <person name="Fitzgerald M.G."/>
            <person name="Arachchi H.M."/>
            <person name="Zeng Q."/>
            <person name="Mehta T."/>
            <person name="Griggs A."/>
            <person name="Birren B.W."/>
            <person name="Toney N.C."/>
            <person name="Carr J."/>
            <person name="Posey J."/>
            <person name="Butler W.R."/>
        </authorList>
    </citation>
    <scope>NUCLEOTIDE SEQUENCE [LARGE SCALE GENOMIC DNA]</scope>
    <source>
        <strain evidence="5">ATCC BAA-974 / DSM 45345 / CCUG 50838 / CIP 108380 / JCM 13579 / CDC 945</strain>
    </source>
</reference>
<protein>
    <recommendedName>
        <fullName evidence="3">Enoyl reductase (ER) domain-containing protein</fullName>
    </recommendedName>
</protein>
<evidence type="ECO:0000256" key="2">
    <source>
        <dbReference type="ARBA" id="ARBA00023002"/>
    </source>
</evidence>
<dbReference type="SMART" id="SM00829">
    <property type="entry name" value="PKS_ER"/>
    <property type="match status" value="1"/>
</dbReference>
<dbReference type="PANTHER" id="PTHR48106">
    <property type="entry name" value="QUINONE OXIDOREDUCTASE PIG3-RELATED"/>
    <property type="match status" value="1"/>
</dbReference>
<keyword evidence="1" id="KW-0521">NADP</keyword>
<evidence type="ECO:0000313" key="5">
    <source>
        <dbReference type="Proteomes" id="UP000004816"/>
    </source>
</evidence>
<dbReference type="HOGENOM" id="CLU_026673_3_4_11"/>
<evidence type="ECO:0000259" key="3">
    <source>
        <dbReference type="SMART" id="SM00829"/>
    </source>
</evidence>
<dbReference type="InterPro" id="IPR014189">
    <property type="entry name" value="Quinone_OxRdtase_PIG3"/>
</dbReference>
<dbReference type="Proteomes" id="UP000004816">
    <property type="component" value="Unassembled WGS sequence"/>
</dbReference>
<dbReference type="GO" id="GO:0016651">
    <property type="term" value="F:oxidoreductase activity, acting on NAD(P)H"/>
    <property type="evidence" value="ECO:0007669"/>
    <property type="project" value="TreeGrafter"/>
</dbReference>
<sequence>MVLAEAARPEPGPQDVLIEVVASGVNRADVAQRQGFYPPPPGASDLLGLEVSGRVVEVGDRTEGWTVGDEVCALLPGGGYAQYAVAHQSCVLPVPPGVTLAEAAALPEAAATVWLNLGMIGGLRAGDRVLVHGGGSGIGTHAIQVAAAFGAEVAVTASQGKAERCEELGARIVVDYKADDFAEALRERWPEGANFVLDHIGGPYLARNLQVLALDGKIVVIATMGGAKTELNLLALHAKRASLIGSTLRNRAIDGPLGKAEVIRQVREHVWPLIAAGRVRPVLGRTFPLAEAAAAHRALEAGEIFGKAVLLP</sequence>
<proteinExistence type="predicted"/>
<dbReference type="Pfam" id="PF08240">
    <property type="entry name" value="ADH_N"/>
    <property type="match status" value="1"/>
</dbReference>
<feature type="domain" description="Enoyl reductase (ER)" evidence="3">
    <location>
        <begin position="1"/>
        <end position="310"/>
    </location>
</feature>
<organism evidence="4 5">
    <name type="scientific">Segniliparus rugosus (strain ATCC BAA-974 / DSM 45345 / CCUG 50838 / CIP 108380 / JCM 13579 / CDC 945)</name>
    <dbReference type="NCBI Taxonomy" id="679197"/>
    <lineage>
        <taxon>Bacteria</taxon>
        <taxon>Bacillati</taxon>
        <taxon>Actinomycetota</taxon>
        <taxon>Actinomycetes</taxon>
        <taxon>Mycobacteriales</taxon>
        <taxon>Segniliparaceae</taxon>
        <taxon>Segniliparus</taxon>
    </lineage>
</organism>
<dbReference type="CDD" id="cd05276">
    <property type="entry name" value="p53_inducible_oxidoreductase"/>
    <property type="match status" value="1"/>
</dbReference>
<dbReference type="InterPro" id="IPR013154">
    <property type="entry name" value="ADH-like_N"/>
</dbReference>
<dbReference type="EMBL" id="ACZI02000002">
    <property type="protein sequence ID" value="EFV13319.2"/>
    <property type="molecule type" value="Genomic_DNA"/>
</dbReference>
<keyword evidence="2" id="KW-0560">Oxidoreductase</keyword>
<dbReference type="SUPFAM" id="SSF50129">
    <property type="entry name" value="GroES-like"/>
    <property type="match status" value="1"/>
</dbReference>
<dbReference type="STRING" id="679197.HMPREF9336_01830"/>
<dbReference type="InterPro" id="IPR013149">
    <property type="entry name" value="ADH-like_C"/>
</dbReference>
<dbReference type="eggNOG" id="COG0604">
    <property type="taxonomic scope" value="Bacteria"/>
</dbReference>
<dbReference type="Pfam" id="PF00107">
    <property type="entry name" value="ADH_zinc_N"/>
    <property type="match status" value="1"/>
</dbReference>
<keyword evidence="5" id="KW-1185">Reference proteome</keyword>
<dbReference type="InterPro" id="IPR011032">
    <property type="entry name" value="GroES-like_sf"/>
</dbReference>
<dbReference type="Gene3D" id="3.40.50.720">
    <property type="entry name" value="NAD(P)-binding Rossmann-like Domain"/>
    <property type="match status" value="1"/>
</dbReference>
<dbReference type="Gene3D" id="3.90.180.10">
    <property type="entry name" value="Medium-chain alcohol dehydrogenases, catalytic domain"/>
    <property type="match status" value="1"/>
</dbReference>
<dbReference type="AlphaFoldDB" id="E5XQQ8"/>
<gene>
    <name evidence="4" type="ORF">HMPREF9336_01830</name>
</gene>
<comment type="caution">
    <text evidence="4">The sequence shown here is derived from an EMBL/GenBank/DDBJ whole genome shotgun (WGS) entry which is preliminary data.</text>
</comment>
<dbReference type="PANTHER" id="PTHR48106:SF8">
    <property type="entry name" value="OS02G0805600 PROTEIN"/>
    <property type="match status" value="1"/>
</dbReference>